<dbReference type="GO" id="GO:0005886">
    <property type="term" value="C:plasma membrane"/>
    <property type="evidence" value="ECO:0007669"/>
    <property type="project" value="TreeGrafter"/>
</dbReference>
<dbReference type="InterPro" id="IPR050778">
    <property type="entry name" value="Cueball_EGF_LRP_Nidogen"/>
</dbReference>
<dbReference type="AlphaFoldDB" id="A0A2P4SIJ8"/>
<organism evidence="7 8">
    <name type="scientific">Bambusicola thoracicus</name>
    <name type="common">Chinese bamboo-partridge</name>
    <name type="synonym">Perdix thoracica</name>
    <dbReference type="NCBI Taxonomy" id="9083"/>
    <lineage>
        <taxon>Eukaryota</taxon>
        <taxon>Metazoa</taxon>
        <taxon>Chordata</taxon>
        <taxon>Craniata</taxon>
        <taxon>Vertebrata</taxon>
        <taxon>Euteleostomi</taxon>
        <taxon>Archelosauria</taxon>
        <taxon>Archosauria</taxon>
        <taxon>Dinosauria</taxon>
        <taxon>Saurischia</taxon>
        <taxon>Theropoda</taxon>
        <taxon>Coelurosauria</taxon>
        <taxon>Aves</taxon>
        <taxon>Neognathae</taxon>
        <taxon>Galloanserae</taxon>
        <taxon>Galliformes</taxon>
        <taxon>Phasianidae</taxon>
        <taxon>Perdicinae</taxon>
        <taxon>Bambusicola</taxon>
    </lineage>
</organism>
<dbReference type="FunFam" id="2.120.10.30:FF:000241">
    <property type="entry name" value="Low-density lipoprotein receptor-related protein 6"/>
    <property type="match status" value="1"/>
</dbReference>
<feature type="repeat" description="LDL-receptor class B" evidence="6">
    <location>
        <begin position="44"/>
        <end position="86"/>
    </location>
</feature>
<dbReference type="PANTHER" id="PTHR46513:SF5">
    <property type="entry name" value="PRO-EPIDERMAL GROWTH FACTOR"/>
    <property type="match status" value="1"/>
</dbReference>
<dbReference type="InterPro" id="IPR000033">
    <property type="entry name" value="LDLR_classB_rpt"/>
</dbReference>
<dbReference type="PANTHER" id="PTHR46513">
    <property type="entry name" value="VITELLOGENIN RECEPTOR-LIKE PROTEIN-RELATED-RELATED"/>
    <property type="match status" value="1"/>
</dbReference>
<dbReference type="GO" id="GO:0042813">
    <property type="term" value="F:Wnt receptor activity"/>
    <property type="evidence" value="ECO:0007669"/>
    <property type="project" value="TreeGrafter"/>
</dbReference>
<reference evidence="7 8" key="1">
    <citation type="submission" date="2018-01" db="EMBL/GenBank/DDBJ databases">
        <title>Comparison of the Chinese Bamboo Partridge and Red Junglefowl genome sequences highlights the importance of demography in genome evolution.</title>
        <authorList>
            <person name="Tiley G.P."/>
            <person name="Kimball R.T."/>
            <person name="Braun E.L."/>
            <person name="Burleigh J.G."/>
        </authorList>
    </citation>
    <scope>NUCLEOTIDE SEQUENCE [LARGE SCALE GENOMIC DNA]</scope>
    <source>
        <strain evidence="7">RTK389</strain>
        <tissue evidence="7">Blood</tissue>
    </source>
</reference>
<protein>
    <recommendedName>
        <fullName evidence="9">EGF-like domain-containing protein</fullName>
    </recommendedName>
</protein>
<dbReference type="SUPFAM" id="SSF63825">
    <property type="entry name" value="YWTD domain"/>
    <property type="match status" value="1"/>
</dbReference>
<keyword evidence="2" id="KW-0732">Signal</keyword>
<dbReference type="SMART" id="SM00135">
    <property type="entry name" value="LY"/>
    <property type="match status" value="2"/>
</dbReference>
<dbReference type="GO" id="GO:0017147">
    <property type="term" value="F:Wnt-protein binding"/>
    <property type="evidence" value="ECO:0007669"/>
    <property type="project" value="TreeGrafter"/>
</dbReference>
<dbReference type="OrthoDB" id="4062651at2759"/>
<evidence type="ECO:0000256" key="3">
    <source>
        <dbReference type="ARBA" id="ARBA00022737"/>
    </source>
</evidence>
<dbReference type="GO" id="GO:0008284">
    <property type="term" value="P:positive regulation of cell population proliferation"/>
    <property type="evidence" value="ECO:0007669"/>
    <property type="project" value="TreeGrafter"/>
</dbReference>
<dbReference type="GO" id="GO:0007173">
    <property type="term" value="P:epidermal growth factor receptor signaling pathway"/>
    <property type="evidence" value="ECO:0007669"/>
    <property type="project" value="TreeGrafter"/>
</dbReference>
<dbReference type="Pfam" id="PF00058">
    <property type="entry name" value="Ldl_recept_b"/>
    <property type="match status" value="2"/>
</dbReference>
<dbReference type="Proteomes" id="UP000237246">
    <property type="component" value="Unassembled WGS sequence"/>
</dbReference>
<evidence type="ECO:0000256" key="6">
    <source>
        <dbReference type="PROSITE-ProRule" id="PRU00461"/>
    </source>
</evidence>
<evidence type="ECO:0000256" key="4">
    <source>
        <dbReference type="ARBA" id="ARBA00023157"/>
    </source>
</evidence>
<name>A0A2P4SIJ8_BAMTH</name>
<keyword evidence="1" id="KW-0245">EGF-like domain</keyword>
<dbReference type="PROSITE" id="PS51120">
    <property type="entry name" value="LDLRB"/>
    <property type="match status" value="2"/>
</dbReference>
<feature type="repeat" description="LDL-receptor class B" evidence="6">
    <location>
        <begin position="1"/>
        <end position="43"/>
    </location>
</feature>
<dbReference type="GO" id="GO:0060070">
    <property type="term" value="P:canonical Wnt signaling pathway"/>
    <property type="evidence" value="ECO:0007669"/>
    <property type="project" value="TreeGrafter"/>
</dbReference>
<evidence type="ECO:0008006" key="9">
    <source>
        <dbReference type="Google" id="ProtNLM"/>
    </source>
</evidence>
<keyword evidence="5" id="KW-0325">Glycoprotein</keyword>
<dbReference type="SUPFAM" id="SSF57196">
    <property type="entry name" value="EGF/Laminin"/>
    <property type="match status" value="1"/>
</dbReference>
<sequence>RLFWTEMGIHPQIASSSLEGIDRRLIASVGLVHPSGIALDYLANKLYWCDAKQSVVESANLDGSGRRILAQNDVGHPFAVAVFEDHLWLSDWARPSLMRVDKKTGQNRVRLRGSMLRPSSMVVVHPLAKPGANPCLHMNGGCDQICENNFGVAHCTCHPGFGKTQDGQTCHPLNASNVTAGTIL</sequence>
<keyword evidence="8" id="KW-1185">Reference proteome</keyword>
<dbReference type="InterPro" id="IPR011042">
    <property type="entry name" value="6-blade_b-propeller_TolB-like"/>
</dbReference>
<evidence type="ECO:0000313" key="7">
    <source>
        <dbReference type="EMBL" id="POI23935.1"/>
    </source>
</evidence>
<gene>
    <name evidence="7" type="ORF">CIB84_012316</name>
</gene>
<dbReference type="Gene3D" id="2.120.10.30">
    <property type="entry name" value="TolB, C-terminal domain"/>
    <property type="match status" value="1"/>
</dbReference>
<accession>A0A2P4SIJ8</accession>
<keyword evidence="4" id="KW-1015">Disulfide bond</keyword>
<feature type="non-terminal residue" evidence="7">
    <location>
        <position position="1"/>
    </location>
</feature>
<evidence type="ECO:0000256" key="5">
    <source>
        <dbReference type="ARBA" id="ARBA00023180"/>
    </source>
</evidence>
<dbReference type="EMBL" id="PPHD01045106">
    <property type="protein sequence ID" value="POI23935.1"/>
    <property type="molecule type" value="Genomic_DNA"/>
</dbReference>
<keyword evidence="3" id="KW-0677">Repeat</keyword>
<dbReference type="GO" id="GO:0043410">
    <property type="term" value="P:positive regulation of MAPK cascade"/>
    <property type="evidence" value="ECO:0007669"/>
    <property type="project" value="TreeGrafter"/>
</dbReference>
<proteinExistence type="predicted"/>
<evidence type="ECO:0000313" key="8">
    <source>
        <dbReference type="Proteomes" id="UP000237246"/>
    </source>
</evidence>
<comment type="caution">
    <text evidence="7">The sequence shown here is derived from an EMBL/GenBank/DDBJ whole genome shotgun (WGS) entry which is preliminary data.</text>
</comment>
<dbReference type="GO" id="GO:0008083">
    <property type="term" value="F:growth factor activity"/>
    <property type="evidence" value="ECO:0007669"/>
    <property type="project" value="TreeGrafter"/>
</dbReference>
<evidence type="ECO:0000256" key="1">
    <source>
        <dbReference type="ARBA" id="ARBA00022536"/>
    </source>
</evidence>
<evidence type="ECO:0000256" key="2">
    <source>
        <dbReference type="ARBA" id="ARBA00022729"/>
    </source>
</evidence>